<dbReference type="AlphaFoldDB" id="A0A225M1L3"/>
<dbReference type="Proteomes" id="UP000214603">
    <property type="component" value="Unassembled WGS sequence"/>
</dbReference>
<gene>
    <name evidence="1" type="ORF">CEY11_21225</name>
</gene>
<dbReference type="RefSeq" id="WP_088605421.1">
    <property type="nucleotide sequence ID" value="NZ_NJIH01000013.1"/>
</dbReference>
<keyword evidence="2" id="KW-1185">Reference proteome</keyword>
<proteinExistence type="predicted"/>
<accession>A0A225M1L3</accession>
<evidence type="ECO:0000313" key="1">
    <source>
        <dbReference type="EMBL" id="OWT55234.1"/>
    </source>
</evidence>
<evidence type="ECO:0000313" key="2">
    <source>
        <dbReference type="Proteomes" id="UP000214603"/>
    </source>
</evidence>
<evidence type="ECO:0008006" key="3">
    <source>
        <dbReference type="Google" id="ProtNLM"/>
    </source>
</evidence>
<comment type="caution">
    <text evidence="1">The sequence shown here is derived from an EMBL/GenBank/DDBJ whole genome shotgun (WGS) entry which is preliminary data.</text>
</comment>
<name>A0A225M1L3_9BURK</name>
<organism evidence="1 2">
    <name type="scientific">Candidimonas nitroreducens</name>
    <dbReference type="NCBI Taxonomy" id="683354"/>
    <lineage>
        <taxon>Bacteria</taxon>
        <taxon>Pseudomonadati</taxon>
        <taxon>Pseudomonadota</taxon>
        <taxon>Betaproteobacteria</taxon>
        <taxon>Burkholderiales</taxon>
        <taxon>Alcaligenaceae</taxon>
        <taxon>Candidimonas</taxon>
    </lineage>
</organism>
<dbReference type="EMBL" id="NJIH01000013">
    <property type="protein sequence ID" value="OWT55234.1"/>
    <property type="molecule type" value="Genomic_DNA"/>
</dbReference>
<dbReference type="OrthoDB" id="8910501at2"/>
<protein>
    <recommendedName>
        <fullName evidence="3">DUF4224 domain-containing protein</fullName>
    </recommendedName>
</protein>
<reference evidence="2" key="1">
    <citation type="submission" date="2017-06" db="EMBL/GenBank/DDBJ databases">
        <title>Herbaspirillum phytohormonus sp. nov., isolated from the root nodule of Robinia pseudoacacia in lead-zinc mine.</title>
        <authorList>
            <person name="Fan M."/>
            <person name="Lin Y."/>
        </authorList>
    </citation>
    <scope>NUCLEOTIDE SEQUENCE [LARGE SCALE GENOMIC DNA]</scope>
    <source>
        <strain evidence="2">SC-089</strain>
    </source>
</reference>
<sequence length="89" mass="10002">MSNIEPPRLYLTEPEIADICKPLTMPAAQYRFITQRLGMRAARKPSGRVLLARSEFERVLGAPRDDAPAEVMGDLESLRARWNRHGAPA</sequence>